<evidence type="ECO:0000256" key="3">
    <source>
        <dbReference type="ARBA" id="ARBA00022729"/>
    </source>
</evidence>
<dbReference type="Pfam" id="PF13379">
    <property type="entry name" value="NMT1_2"/>
    <property type="match status" value="1"/>
</dbReference>
<dbReference type="RefSeq" id="WP_013689968.1">
    <property type="nucleotide sequence ID" value="NZ_CADEPP010000002.1"/>
</dbReference>
<feature type="domain" description="Solute-binding protein family 3/N-terminal" evidence="7">
    <location>
        <begin position="65"/>
        <end position="281"/>
    </location>
</feature>
<comment type="caution">
    <text evidence="8">The sequence shown here is derived from an EMBL/GenBank/DDBJ whole genome shotgun (WGS) entry which is preliminary data.</text>
</comment>
<dbReference type="PANTHER" id="PTHR30024:SF42">
    <property type="entry name" value="ALIPHATIC SULFONATES-BINDING PROTEIN-RELATED"/>
    <property type="match status" value="1"/>
</dbReference>
<dbReference type="GO" id="GO:0016020">
    <property type="term" value="C:membrane"/>
    <property type="evidence" value="ECO:0007669"/>
    <property type="project" value="InterPro"/>
</dbReference>
<dbReference type="AlphaFoldDB" id="A0AAP2JC87"/>
<dbReference type="InterPro" id="IPR001638">
    <property type="entry name" value="Solute-binding_3/MltF_N"/>
</dbReference>
<sequence>MRHGHPIPPNHDSTADLPDDGARRRDWLKAAAAAALALARPAGLAGAGLAALGASGAALAAGETTLRIGYQKYGNFVVLKARGTLEKRLAPLGVTVRWIEFPGGPQLLEGLAAGAVDIGTVGETPPIFAQAGKVDFVYIGAEPPAPKGEAIVVPHDSPIRSVAELRGKKVALNRGSNVHYLLVKALQEAKLDYREIQPVYLAPADGRAAFEQRAIDAWVIWDPYLAAVERQTGARTLRNGEGIVRNTQYYLASRAFAGAHPELVRAVLAEIDATDAWAREHVPEVAAQLSPLVGLDAPTLELALGRATYHVEPVGDATLAYQQQIADAFTALKLIPGKLDVTQARWAGH</sequence>
<dbReference type="PANTHER" id="PTHR30024">
    <property type="entry name" value="ALIPHATIC SULFONATES-BINDING PROTEIN-RELATED"/>
    <property type="match status" value="1"/>
</dbReference>
<evidence type="ECO:0000256" key="4">
    <source>
        <dbReference type="ARBA" id="ARBA00055538"/>
    </source>
</evidence>
<keyword evidence="2" id="KW-0813">Transport</keyword>
<evidence type="ECO:0000256" key="1">
    <source>
        <dbReference type="ARBA" id="ARBA00010742"/>
    </source>
</evidence>
<dbReference type="KEGG" id="bgo:BM43_4846"/>
<organism evidence="8 9">
    <name type="scientific">Burkholderia gladioli</name>
    <name type="common">Pseudomonas marginata</name>
    <name type="synonym">Phytomonas marginata</name>
    <dbReference type="NCBI Taxonomy" id="28095"/>
    <lineage>
        <taxon>Bacteria</taxon>
        <taxon>Pseudomonadati</taxon>
        <taxon>Pseudomonadota</taxon>
        <taxon>Betaproteobacteria</taxon>
        <taxon>Burkholderiales</taxon>
        <taxon>Burkholderiaceae</taxon>
        <taxon>Burkholderia</taxon>
    </lineage>
</organism>
<evidence type="ECO:0000256" key="5">
    <source>
        <dbReference type="ARBA" id="ARBA00070228"/>
    </source>
</evidence>
<protein>
    <recommendedName>
        <fullName evidence="5">Putative aliphatic sulfonates-binding protein</fullName>
    </recommendedName>
</protein>
<dbReference type="GO" id="GO:0042626">
    <property type="term" value="F:ATPase-coupled transmembrane transporter activity"/>
    <property type="evidence" value="ECO:0007669"/>
    <property type="project" value="InterPro"/>
</dbReference>
<evidence type="ECO:0000313" key="9">
    <source>
        <dbReference type="Proteomes" id="UP000029590"/>
    </source>
</evidence>
<dbReference type="CDD" id="cd13557">
    <property type="entry name" value="PBP2_SsuA"/>
    <property type="match status" value="1"/>
</dbReference>
<feature type="region of interest" description="Disordered" evidence="6">
    <location>
        <begin position="1"/>
        <end position="21"/>
    </location>
</feature>
<comment type="similarity">
    <text evidence="1">Belongs to the bacterial solute-binding protein SsuA/TauA family.</text>
</comment>
<dbReference type="FunFam" id="3.40.190.10:FF:000050">
    <property type="entry name" value="Sulfonate ABC transporter substrate-binding protein"/>
    <property type="match status" value="1"/>
</dbReference>
<reference evidence="8 9" key="1">
    <citation type="submission" date="2014-04" db="EMBL/GenBank/DDBJ databases">
        <authorList>
            <person name="Bishop-Lilly K.A."/>
            <person name="Broomall S.M."/>
            <person name="Chain P.S."/>
            <person name="Chertkov O."/>
            <person name="Coyne S.R."/>
            <person name="Daligault H.E."/>
            <person name="Davenport K.W."/>
            <person name="Erkkila T."/>
            <person name="Frey K.G."/>
            <person name="Gibbons H.S."/>
            <person name="Gu W."/>
            <person name="Jaissle J."/>
            <person name="Johnson S.L."/>
            <person name="Koroleva G.I."/>
            <person name="Ladner J.T."/>
            <person name="Lo C.-C."/>
            <person name="Minogue T.D."/>
            <person name="Munk C."/>
            <person name="Palacios G.F."/>
            <person name="Redden C.L."/>
            <person name="Rosenzweig C.N."/>
            <person name="Scholz M.B."/>
            <person name="Teshima H."/>
            <person name="Xu Y."/>
        </authorList>
    </citation>
    <scope>NUCLEOTIDE SEQUENCE [LARGE SCALE GENOMIC DNA]</scope>
    <source>
        <strain evidence="9">gladioli</strain>
    </source>
</reference>
<dbReference type="NCBIfam" id="TIGR01728">
    <property type="entry name" value="SsuA_fam"/>
    <property type="match status" value="1"/>
</dbReference>
<accession>A0AAP2JC87</accession>
<dbReference type="SUPFAM" id="SSF53850">
    <property type="entry name" value="Periplasmic binding protein-like II"/>
    <property type="match status" value="1"/>
</dbReference>
<dbReference type="InterPro" id="IPR010067">
    <property type="entry name" value="ABC_SsuA_sub-bd"/>
</dbReference>
<comment type="function">
    <text evidence="4">Part of a binding-protein-dependent transport system for aliphatic sulfonates. Putative binding protein.</text>
</comment>
<evidence type="ECO:0000256" key="6">
    <source>
        <dbReference type="SAM" id="MobiDB-lite"/>
    </source>
</evidence>
<dbReference type="Gene3D" id="3.40.190.10">
    <property type="entry name" value="Periplasmic binding protein-like II"/>
    <property type="match status" value="2"/>
</dbReference>
<name>A0AAP2JC87_BURGA</name>
<evidence type="ECO:0000256" key="2">
    <source>
        <dbReference type="ARBA" id="ARBA00022448"/>
    </source>
</evidence>
<dbReference type="PROSITE" id="PS51318">
    <property type="entry name" value="TAT"/>
    <property type="match status" value="1"/>
</dbReference>
<dbReference type="EMBL" id="JPGG01000016">
    <property type="protein sequence ID" value="KGC14802.1"/>
    <property type="molecule type" value="Genomic_DNA"/>
</dbReference>
<evidence type="ECO:0000313" key="8">
    <source>
        <dbReference type="EMBL" id="KGC14802.1"/>
    </source>
</evidence>
<proteinExistence type="inferred from homology"/>
<dbReference type="Proteomes" id="UP000029590">
    <property type="component" value="Unassembled WGS sequence"/>
</dbReference>
<evidence type="ECO:0000259" key="7">
    <source>
        <dbReference type="SMART" id="SM00062"/>
    </source>
</evidence>
<dbReference type="SMART" id="SM00062">
    <property type="entry name" value="PBPb"/>
    <property type="match status" value="1"/>
</dbReference>
<keyword evidence="3" id="KW-0732">Signal</keyword>
<dbReference type="InterPro" id="IPR006311">
    <property type="entry name" value="TAT_signal"/>
</dbReference>
<gene>
    <name evidence="8" type="ORF">DM48_2920</name>
</gene>